<reference evidence="3" key="1">
    <citation type="submission" date="2020-01" db="EMBL/GenBank/DDBJ databases">
        <authorList>
            <person name="Fang Y."/>
            <person name="Sun R."/>
            <person name="Nie L."/>
            <person name="He J."/>
            <person name="Hao L."/>
            <person name="Wang L."/>
            <person name="Su S."/>
            <person name="Lv E."/>
            <person name="Zhang Z."/>
            <person name="Xie R."/>
            <person name="Liu H."/>
        </authorList>
    </citation>
    <scope>NUCLEOTIDE SEQUENCE [LARGE SCALE GENOMIC DNA]</scope>
    <source>
        <strain evidence="3">XCT-53</strain>
    </source>
</reference>
<evidence type="ECO:0000313" key="3">
    <source>
        <dbReference type="Proteomes" id="UP000586722"/>
    </source>
</evidence>
<dbReference type="InterPro" id="IPR019294">
    <property type="entry name" value="Translation_reg_Com"/>
</dbReference>
<protein>
    <submittedName>
        <fullName evidence="2">Com family DNA-binding transcriptional regulator</fullName>
    </submittedName>
</protein>
<dbReference type="RefSeq" id="WP_161707600.1">
    <property type="nucleotide sequence ID" value="NZ_JAABLQ010000001.1"/>
</dbReference>
<organism evidence="2 3">
    <name type="scientific">Pannonibacter tanglangensis</name>
    <dbReference type="NCBI Taxonomy" id="2750084"/>
    <lineage>
        <taxon>Bacteria</taxon>
        <taxon>Pseudomonadati</taxon>
        <taxon>Pseudomonadota</taxon>
        <taxon>Alphaproteobacteria</taxon>
        <taxon>Hyphomicrobiales</taxon>
        <taxon>Stappiaceae</taxon>
        <taxon>Pannonibacter</taxon>
    </lineage>
</organism>
<keyword evidence="2" id="KW-0238">DNA-binding</keyword>
<evidence type="ECO:0000256" key="1">
    <source>
        <dbReference type="SAM" id="MobiDB-lite"/>
    </source>
</evidence>
<keyword evidence="3" id="KW-1185">Reference proteome</keyword>
<dbReference type="EMBL" id="JAABLQ010000001">
    <property type="protein sequence ID" value="NBN76832.1"/>
    <property type="molecule type" value="Genomic_DNA"/>
</dbReference>
<proteinExistence type="predicted"/>
<dbReference type="AlphaFoldDB" id="A0A7X5J6X1"/>
<dbReference type="GO" id="GO:0003677">
    <property type="term" value="F:DNA binding"/>
    <property type="evidence" value="ECO:0007669"/>
    <property type="project" value="UniProtKB-KW"/>
</dbReference>
<feature type="region of interest" description="Disordered" evidence="1">
    <location>
        <begin position="39"/>
        <end position="72"/>
    </location>
</feature>
<sequence>MKDIRCGCCRALLFRMASAPSAPAIEIKCRRCGTINHLRPPEPAPERDSPTAPDTEPGPCAGNCITSTPSPG</sequence>
<dbReference type="Proteomes" id="UP000586722">
    <property type="component" value="Unassembled WGS sequence"/>
</dbReference>
<accession>A0A7X5J6X1</accession>
<dbReference type="Pfam" id="PF10122">
    <property type="entry name" value="Zn_ribbon_Com"/>
    <property type="match status" value="1"/>
</dbReference>
<evidence type="ECO:0000313" key="2">
    <source>
        <dbReference type="EMBL" id="NBN76832.1"/>
    </source>
</evidence>
<name>A0A7X5J6X1_9HYPH</name>
<comment type="caution">
    <text evidence="2">The sequence shown here is derived from an EMBL/GenBank/DDBJ whole genome shotgun (WGS) entry which is preliminary data.</text>
</comment>
<gene>
    <name evidence="2" type="ORF">GWI72_00955</name>
</gene>